<dbReference type="GO" id="GO:0046872">
    <property type="term" value="F:metal ion binding"/>
    <property type="evidence" value="ECO:0007669"/>
    <property type="project" value="UniProtKB-KW"/>
</dbReference>
<dbReference type="Gene3D" id="3.40.50.300">
    <property type="entry name" value="P-loop containing nucleotide triphosphate hydrolases"/>
    <property type="match status" value="1"/>
</dbReference>
<reference evidence="8 9" key="1">
    <citation type="journal article" date="2014" name="Genome Biol. Evol.">
        <title>The genome of the myxosporean Thelohanellus kitauei shows adaptations to nutrient acquisition within its fish host.</title>
        <authorList>
            <person name="Yang Y."/>
            <person name="Xiong J."/>
            <person name="Zhou Z."/>
            <person name="Huo F."/>
            <person name="Miao W."/>
            <person name="Ran C."/>
            <person name="Liu Y."/>
            <person name="Zhang J."/>
            <person name="Feng J."/>
            <person name="Wang M."/>
            <person name="Wang M."/>
            <person name="Wang L."/>
            <person name="Yao B."/>
        </authorList>
    </citation>
    <scope>NUCLEOTIDE SEQUENCE [LARGE SCALE GENOMIC DNA]</scope>
    <source>
        <strain evidence="8">Wuqing</strain>
    </source>
</reference>
<name>A0A0C2MVT6_THEKT</name>
<evidence type="ECO:0000256" key="4">
    <source>
        <dbReference type="ARBA" id="ARBA00023134"/>
    </source>
</evidence>
<organism evidence="8 9">
    <name type="scientific">Thelohanellus kitauei</name>
    <name type="common">Myxosporean</name>
    <dbReference type="NCBI Taxonomy" id="669202"/>
    <lineage>
        <taxon>Eukaryota</taxon>
        <taxon>Metazoa</taxon>
        <taxon>Cnidaria</taxon>
        <taxon>Myxozoa</taxon>
        <taxon>Myxosporea</taxon>
        <taxon>Bivalvulida</taxon>
        <taxon>Platysporina</taxon>
        <taxon>Myxobolidae</taxon>
        <taxon>Thelohanellus</taxon>
    </lineage>
</organism>
<dbReference type="OrthoDB" id="2011769at2759"/>
<dbReference type="SMART" id="SM00175">
    <property type="entry name" value="RAB"/>
    <property type="match status" value="1"/>
</dbReference>
<gene>
    <name evidence="8" type="ORF">RF11_06726</name>
</gene>
<evidence type="ECO:0000256" key="6">
    <source>
        <dbReference type="PIRSR" id="PIRSR606689-2"/>
    </source>
</evidence>
<dbReference type="GO" id="GO:0003924">
    <property type="term" value="F:GTPase activity"/>
    <property type="evidence" value="ECO:0007669"/>
    <property type="project" value="InterPro"/>
</dbReference>
<evidence type="ECO:0000256" key="3">
    <source>
        <dbReference type="ARBA" id="ARBA00022741"/>
    </source>
</evidence>
<dbReference type="SMART" id="SM00177">
    <property type="entry name" value="ARF"/>
    <property type="match status" value="1"/>
</dbReference>
<evidence type="ECO:0000256" key="7">
    <source>
        <dbReference type="RuleBase" id="RU003925"/>
    </source>
</evidence>
<keyword evidence="3 5" id="KW-0547">Nucleotide-binding</keyword>
<dbReference type="FunFam" id="3.40.50.300:FF:001120">
    <property type="entry name" value="ADP-ribosylation factor family"/>
    <property type="match status" value="1"/>
</dbReference>
<keyword evidence="4 5" id="KW-0342">GTP-binding</keyword>
<dbReference type="InterPro" id="IPR027417">
    <property type="entry name" value="P-loop_NTPase"/>
</dbReference>
<evidence type="ECO:0000256" key="2">
    <source>
        <dbReference type="ARBA" id="ARBA00010290"/>
    </source>
</evidence>
<feature type="binding site" evidence="5">
    <location>
        <begin position="130"/>
        <end position="133"/>
    </location>
    <ligand>
        <name>GTP</name>
        <dbReference type="ChEBI" id="CHEBI:37565"/>
    </ligand>
</feature>
<dbReference type="PROSITE" id="PS51417">
    <property type="entry name" value="ARF"/>
    <property type="match status" value="1"/>
</dbReference>
<dbReference type="InterPro" id="IPR044154">
    <property type="entry name" value="Arl8a/8b"/>
</dbReference>
<dbReference type="PANTHER" id="PTHR45732:SF7">
    <property type="entry name" value="ADP-RIBOSYLATION FACTOR-LIKE PROTEIN 8"/>
    <property type="match status" value="1"/>
</dbReference>
<feature type="binding site" evidence="5">
    <location>
        <begin position="27"/>
        <end position="34"/>
    </location>
    <ligand>
        <name>GTP</name>
        <dbReference type="ChEBI" id="CHEBI:37565"/>
    </ligand>
</feature>
<dbReference type="Proteomes" id="UP000031668">
    <property type="component" value="Unassembled WGS sequence"/>
</dbReference>
<dbReference type="SMART" id="SM00178">
    <property type="entry name" value="SAR"/>
    <property type="match status" value="1"/>
</dbReference>
<feature type="binding site" evidence="6">
    <location>
        <position position="34"/>
    </location>
    <ligand>
        <name>Mg(2+)</name>
        <dbReference type="ChEBI" id="CHEBI:18420"/>
    </ligand>
</feature>
<keyword evidence="9" id="KW-1185">Reference proteome</keyword>
<evidence type="ECO:0000313" key="9">
    <source>
        <dbReference type="Proteomes" id="UP000031668"/>
    </source>
</evidence>
<dbReference type="InterPro" id="IPR006689">
    <property type="entry name" value="Small_GTPase_ARF/SAR"/>
</dbReference>
<dbReference type="AlphaFoldDB" id="A0A0C2MVT6"/>
<dbReference type="Pfam" id="PF00025">
    <property type="entry name" value="Arf"/>
    <property type="match status" value="1"/>
</dbReference>
<comment type="similarity">
    <text evidence="2 7">Belongs to the small GTPase superfamily. Arf family.</text>
</comment>
<evidence type="ECO:0000256" key="1">
    <source>
        <dbReference type="ARBA" id="ARBA00004656"/>
    </source>
</evidence>
<dbReference type="GO" id="GO:0015031">
    <property type="term" value="P:protein transport"/>
    <property type="evidence" value="ECO:0007669"/>
    <property type="project" value="InterPro"/>
</dbReference>
<feature type="binding site" evidence="5">
    <location>
        <position position="74"/>
    </location>
    <ligand>
        <name>GTP</name>
        <dbReference type="ChEBI" id="CHEBI:37565"/>
    </ligand>
</feature>
<keyword evidence="6" id="KW-0479">Metal-binding</keyword>
<dbReference type="NCBIfam" id="TIGR00231">
    <property type="entry name" value="small_GTP"/>
    <property type="match status" value="1"/>
</dbReference>
<dbReference type="CDD" id="cd04159">
    <property type="entry name" value="Arl10_like"/>
    <property type="match status" value="1"/>
</dbReference>
<dbReference type="GO" id="GO:0005765">
    <property type="term" value="C:lysosomal membrane"/>
    <property type="evidence" value="ECO:0007669"/>
    <property type="project" value="UniProtKB-SubCell"/>
</dbReference>
<dbReference type="InterPro" id="IPR005225">
    <property type="entry name" value="Small_GTP-bd"/>
</dbReference>
<dbReference type="PANTHER" id="PTHR45732">
    <property type="entry name" value="ADP-RIBOSYLATION FACTOR-LIKE PROTEIN 8"/>
    <property type="match status" value="1"/>
</dbReference>
<feature type="binding site" evidence="6">
    <location>
        <position position="52"/>
    </location>
    <ligand>
        <name>Mg(2+)</name>
        <dbReference type="ChEBI" id="CHEBI:18420"/>
    </ligand>
</feature>
<proteinExistence type="inferred from homology"/>
<keyword evidence="6" id="KW-0460">Magnesium</keyword>
<evidence type="ECO:0000256" key="5">
    <source>
        <dbReference type="PIRSR" id="PIRSR606689-1"/>
    </source>
</evidence>
<comment type="caution">
    <text evidence="8">The sequence shown here is derived from an EMBL/GenBank/DDBJ whole genome shotgun (WGS) entry which is preliminary data.</text>
</comment>
<dbReference type="SUPFAM" id="SSF52540">
    <property type="entry name" value="P-loop containing nucleoside triphosphate hydrolases"/>
    <property type="match status" value="1"/>
</dbReference>
<dbReference type="EMBL" id="JWZT01002870">
    <property type="protein sequence ID" value="KII68285.1"/>
    <property type="molecule type" value="Genomic_DNA"/>
</dbReference>
<dbReference type="PRINTS" id="PR00328">
    <property type="entry name" value="SAR1GTPBP"/>
</dbReference>
<evidence type="ECO:0000313" key="8">
    <source>
        <dbReference type="EMBL" id="KII68285.1"/>
    </source>
</evidence>
<dbReference type="OMA" id="FRNMWER"/>
<comment type="subcellular location">
    <subcellularLocation>
        <location evidence="1">Lysosome membrane</location>
    </subcellularLocation>
</comment>
<accession>A0A0C2MVT6</accession>
<sequence length="188" mass="21476">MLAFFKSIWDWILSLLYKQEMEVTLVGLQSSGKSTFCAIVMNDEFRETTIPTTGFSVKKCKKGNCMIKFWDVGGQPRFRQLWDRYCRGVNCIIFMVDSADFEKLNQATVELNELMAKPALAGIPLLVLANKRDLPNALTDQEVITRMDLESIVNREVCCYSISCKDRTNIDVVVKWLINHATKPQTAH</sequence>
<dbReference type="GO" id="GO:0005525">
    <property type="term" value="F:GTP binding"/>
    <property type="evidence" value="ECO:0007669"/>
    <property type="project" value="UniProtKB-KW"/>
</dbReference>
<protein>
    <submittedName>
        <fullName evidence="8">ADP-ribosylation factor-like protein 8B</fullName>
    </submittedName>
</protein>